<evidence type="ECO:0000313" key="2">
    <source>
        <dbReference type="Proteomes" id="UP000006729"/>
    </source>
</evidence>
<accession>A0A3N7G6U2</accession>
<sequence length="65" mass="8194">MDYHLYMYNFFSSSTPQYYKKKLINNSWITMFFYIIFSLFRYLRFGARFENFIWCSSCNYRILTT</sequence>
<evidence type="ECO:0000313" key="1">
    <source>
        <dbReference type="EMBL" id="RQP02900.2"/>
    </source>
</evidence>
<proteinExistence type="predicted"/>
<protein>
    <submittedName>
        <fullName evidence="1">Uncharacterized protein</fullName>
    </submittedName>
</protein>
<comment type="caution">
    <text evidence="1">The sequence shown here is derived from an EMBL/GenBank/DDBJ whole genome shotgun (WGS) entry which is preliminary data.</text>
</comment>
<dbReference type="EMBL" id="CM009307">
    <property type="protein sequence ID" value="RQP02900.2"/>
    <property type="molecule type" value="Genomic_DNA"/>
</dbReference>
<name>A0A3N7G6U2_POPTR</name>
<dbReference type="AlphaFoldDB" id="A0A3N7G6U2"/>
<keyword evidence="2" id="KW-1185">Reference proteome</keyword>
<dbReference type="InParanoid" id="A0A3N7G6U2"/>
<organism evidence="1 2">
    <name type="scientific">Populus trichocarpa</name>
    <name type="common">Western balsam poplar</name>
    <name type="synonym">Populus balsamifera subsp. trichocarpa</name>
    <dbReference type="NCBI Taxonomy" id="3694"/>
    <lineage>
        <taxon>Eukaryota</taxon>
        <taxon>Viridiplantae</taxon>
        <taxon>Streptophyta</taxon>
        <taxon>Embryophyta</taxon>
        <taxon>Tracheophyta</taxon>
        <taxon>Spermatophyta</taxon>
        <taxon>Magnoliopsida</taxon>
        <taxon>eudicotyledons</taxon>
        <taxon>Gunneridae</taxon>
        <taxon>Pentapetalae</taxon>
        <taxon>rosids</taxon>
        <taxon>fabids</taxon>
        <taxon>Malpighiales</taxon>
        <taxon>Salicaceae</taxon>
        <taxon>Saliceae</taxon>
        <taxon>Populus</taxon>
    </lineage>
</organism>
<dbReference type="Proteomes" id="UP000006729">
    <property type="component" value="Chromosome 18"/>
</dbReference>
<gene>
    <name evidence="1" type="ORF">POPTR_018G094200v4</name>
</gene>
<reference evidence="1 2" key="1">
    <citation type="journal article" date="2006" name="Science">
        <title>The genome of black cottonwood, Populus trichocarpa (Torr. &amp; Gray).</title>
        <authorList>
            <person name="Tuskan G.A."/>
            <person name="Difazio S."/>
            <person name="Jansson S."/>
            <person name="Bohlmann J."/>
            <person name="Grigoriev I."/>
            <person name="Hellsten U."/>
            <person name="Putnam N."/>
            <person name="Ralph S."/>
            <person name="Rombauts S."/>
            <person name="Salamov A."/>
            <person name="Schein J."/>
            <person name="Sterck L."/>
            <person name="Aerts A."/>
            <person name="Bhalerao R.R."/>
            <person name="Bhalerao R.P."/>
            <person name="Blaudez D."/>
            <person name="Boerjan W."/>
            <person name="Brun A."/>
            <person name="Brunner A."/>
            <person name="Busov V."/>
            <person name="Campbell M."/>
            <person name="Carlson J."/>
            <person name="Chalot M."/>
            <person name="Chapman J."/>
            <person name="Chen G.L."/>
            <person name="Cooper D."/>
            <person name="Coutinho P.M."/>
            <person name="Couturier J."/>
            <person name="Covert S."/>
            <person name="Cronk Q."/>
            <person name="Cunningham R."/>
            <person name="Davis J."/>
            <person name="Degroeve S."/>
            <person name="Dejardin A."/>
            <person name="Depamphilis C."/>
            <person name="Detter J."/>
            <person name="Dirks B."/>
            <person name="Dubchak I."/>
            <person name="Duplessis S."/>
            <person name="Ehlting J."/>
            <person name="Ellis B."/>
            <person name="Gendler K."/>
            <person name="Goodstein D."/>
            <person name="Gribskov M."/>
            <person name="Grimwood J."/>
            <person name="Groover A."/>
            <person name="Gunter L."/>
            <person name="Hamberger B."/>
            <person name="Heinze B."/>
            <person name="Helariutta Y."/>
            <person name="Henrissat B."/>
            <person name="Holligan D."/>
            <person name="Holt R."/>
            <person name="Huang W."/>
            <person name="Islam-Faridi N."/>
            <person name="Jones S."/>
            <person name="Jones-Rhoades M."/>
            <person name="Jorgensen R."/>
            <person name="Joshi C."/>
            <person name="Kangasjarvi J."/>
            <person name="Karlsson J."/>
            <person name="Kelleher C."/>
            <person name="Kirkpatrick R."/>
            <person name="Kirst M."/>
            <person name="Kohler A."/>
            <person name="Kalluri U."/>
            <person name="Larimer F."/>
            <person name="Leebens-Mack J."/>
            <person name="Leple J.C."/>
            <person name="Locascio P."/>
            <person name="Lou Y."/>
            <person name="Lucas S."/>
            <person name="Martin F."/>
            <person name="Montanini B."/>
            <person name="Napoli C."/>
            <person name="Nelson D.R."/>
            <person name="Nelson C."/>
            <person name="Nieminen K."/>
            <person name="Nilsson O."/>
            <person name="Pereda V."/>
            <person name="Peter G."/>
            <person name="Philippe R."/>
            <person name="Pilate G."/>
            <person name="Poliakov A."/>
            <person name="Razumovskaya J."/>
            <person name="Richardson P."/>
            <person name="Rinaldi C."/>
            <person name="Ritland K."/>
            <person name="Rouze P."/>
            <person name="Ryaboy D."/>
            <person name="Schmutz J."/>
            <person name="Schrader J."/>
            <person name="Segerman B."/>
            <person name="Shin H."/>
            <person name="Siddiqui A."/>
            <person name="Sterky F."/>
            <person name="Terry A."/>
            <person name="Tsai C.J."/>
            <person name="Uberbacher E."/>
            <person name="Unneberg P."/>
            <person name="Vahala J."/>
            <person name="Wall K."/>
            <person name="Wessler S."/>
            <person name="Yang G."/>
            <person name="Yin T."/>
            <person name="Douglas C."/>
            <person name="Marra M."/>
            <person name="Sandberg G."/>
            <person name="Van de Peer Y."/>
            <person name="Rokhsar D."/>
        </authorList>
    </citation>
    <scope>NUCLEOTIDE SEQUENCE [LARGE SCALE GENOMIC DNA]</scope>
    <source>
        <strain evidence="2">cv. Nisqually</strain>
    </source>
</reference>